<sequence length="447" mass="50881">MDKAKDEKHTGVWKALSKWLDPDDENKEYWWNVTGPHLSTMLEAAECSTLKQVKQLLAYYEYAIPFLGHAPLEGVATWRSLLTLDGTPIEYSWTWNLKDGTPKIRFALEAIDDNTGSWFAPFNHFPSTALLCTHFAKNIPGLDLTWFNYLRQTLYDDKNVFQSSGRKQRKRSGAITAPFTSTMSHEIDLGSEGPFIKTRFIPRKAGKSASWSMKQWDAVIRELPKSRGDNIALDTLISFLDRSAEGRKLKPFMLAIDNLDPTISCLELFFHTKSTSFDSIREIMTMGNLLPGRHKQIDDMQKLIRFILGLSGDDPNDKDFPPVHSGLPGIRNGYLYSFDIGPRAGNFFPEITVSIPVFRWNTDDRRIALGMCAWMKEMGRGRYCDGYMRVLATIAEDVGCYNDLHTYVRLSCMNDGQFGVTSYLNPSVYARVGLKDEKEIKTEPTED</sequence>
<dbReference type="PANTHER" id="PTHR40627">
    <property type="entry name" value="INDOLE PRENYLTRANSFERASE TDIB-RELATED"/>
    <property type="match status" value="1"/>
</dbReference>
<proteinExistence type="inferred from homology"/>
<dbReference type="CDD" id="cd13929">
    <property type="entry name" value="PT-DMATS_CymD"/>
    <property type="match status" value="1"/>
</dbReference>
<dbReference type="AlphaFoldDB" id="A0A6G1KK68"/>
<evidence type="ECO:0000313" key="5">
    <source>
        <dbReference type="Proteomes" id="UP000799428"/>
    </source>
</evidence>
<feature type="binding site" evidence="3">
    <location>
        <position position="197"/>
    </location>
    <ligand>
        <name>dimethylallyl diphosphate</name>
        <dbReference type="ChEBI" id="CHEBI:57623"/>
    </ligand>
</feature>
<dbReference type="PANTHER" id="PTHR40627:SF4">
    <property type="entry name" value="PRENYLTRANSFERASE ASQH1-RELATED"/>
    <property type="match status" value="1"/>
</dbReference>
<dbReference type="Proteomes" id="UP000799428">
    <property type="component" value="Unassembled WGS sequence"/>
</dbReference>
<evidence type="ECO:0000256" key="2">
    <source>
        <dbReference type="ARBA" id="ARBA00022679"/>
    </source>
</evidence>
<protein>
    <submittedName>
        <fullName evidence="4">Aromatic prenyltransferase</fullName>
    </submittedName>
</protein>
<feature type="binding site" evidence="3">
    <location>
        <position position="90"/>
    </location>
    <ligand>
        <name>L-tryptophan</name>
        <dbReference type="ChEBI" id="CHEBI:57912"/>
    </ligand>
</feature>
<gene>
    <name evidence="4" type="ORF">K504DRAFT_369006</name>
</gene>
<reference evidence="4" key="1">
    <citation type="journal article" date="2020" name="Stud. Mycol.">
        <title>101 Dothideomycetes genomes: a test case for predicting lifestyles and emergence of pathogens.</title>
        <authorList>
            <person name="Haridas S."/>
            <person name="Albert R."/>
            <person name="Binder M."/>
            <person name="Bloem J."/>
            <person name="Labutti K."/>
            <person name="Salamov A."/>
            <person name="Andreopoulos B."/>
            <person name="Baker S."/>
            <person name="Barry K."/>
            <person name="Bills G."/>
            <person name="Bluhm B."/>
            <person name="Cannon C."/>
            <person name="Castanera R."/>
            <person name="Culley D."/>
            <person name="Daum C."/>
            <person name="Ezra D."/>
            <person name="Gonzalez J."/>
            <person name="Henrissat B."/>
            <person name="Kuo A."/>
            <person name="Liang C."/>
            <person name="Lipzen A."/>
            <person name="Lutzoni F."/>
            <person name="Magnuson J."/>
            <person name="Mondo S."/>
            <person name="Nolan M."/>
            <person name="Ohm R."/>
            <person name="Pangilinan J."/>
            <person name="Park H.-J."/>
            <person name="Ramirez L."/>
            <person name="Alfaro M."/>
            <person name="Sun H."/>
            <person name="Tritt A."/>
            <person name="Yoshinaga Y."/>
            <person name="Zwiers L.-H."/>
            <person name="Turgeon B."/>
            <person name="Goodwin S."/>
            <person name="Spatafora J."/>
            <person name="Crous P."/>
            <person name="Grigoriev I."/>
        </authorList>
    </citation>
    <scope>NUCLEOTIDE SEQUENCE</scope>
    <source>
        <strain evidence="4">CBS 279.74</strain>
    </source>
</reference>
<dbReference type="InterPro" id="IPR017795">
    <property type="entry name" value="ABBA_NscD-like"/>
</dbReference>
<dbReference type="Pfam" id="PF11991">
    <property type="entry name" value="Trp_DMAT"/>
    <property type="match status" value="1"/>
</dbReference>
<evidence type="ECO:0000256" key="3">
    <source>
        <dbReference type="PIRSR" id="PIRSR000509-1"/>
    </source>
</evidence>
<dbReference type="NCBIfam" id="TIGR03429">
    <property type="entry name" value="arom_pren_DMATS"/>
    <property type="match status" value="1"/>
</dbReference>
<feature type="binding site" evidence="3">
    <location>
        <position position="105"/>
    </location>
    <ligand>
        <name>dimethylallyl diphosphate</name>
        <dbReference type="ChEBI" id="CHEBI:57623"/>
    </ligand>
</feature>
<dbReference type="GO" id="GO:0004659">
    <property type="term" value="F:prenyltransferase activity"/>
    <property type="evidence" value="ECO:0007669"/>
    <property type="project" value="TreeGrafter"/>
</dbReference>
<accession>A0A6G1KK68</accession>
<dbReference type="OrthoDB" id="3354387at2759"/>
<dbReference type="InterPro" id="IPR012148">
    <property type="entry name" value="ABBA_DMATS-like"/>
</dbReference>
<dbReference type="GO" id="GO:0009820">
    <property type="term" value="P:alkaloid metabolic process"/>
    <property type="evidence" value="ECO:0007669"/>
    <property type="project" value="InterPro"/>
</dbReference>
<organism evidence="4 5">
    <name type="scientific">Pleomassaria siparia CBS 279.74</name>
    <dbReference type="NCBI Taxonomy" id="1314801"/>
    <lineage>
        <taxon>Eukaryota</taxon>
        <taxon>Fungi</taxon>
        <taxon>Dikarya</taxon>
        <taxon>Ascomycota</taxon>
        <taxon>Pezizomycotina</taxon>
        <taxon>Dothideomycetes</taxon>
        <taxon>Pleosporomycetidae</taxon>
        <taxon>Pleosporales</taxon>
        <taxon>Pleomassariaceae</taxon>
        <taxon>Pleomassaria</taxon>
    </lineage>
</organism>
<name>A0A6G1KK68_9PLEO</name>
<keyword evidence="5" id="KW-1185">Reference proteome</keyword>
<evidence type="ECO:0000256" key="1">
    <source>
        <dbReference type="ARBA" id="ARBA00010209"/>
    </source>
</evidence>
<dbReference type="PIRSF" id="PIRSF000509">
    <property type="entry name" value="Trp_DMAT"/>
    <property type="match status" value="1"/>
</dbReference>
<comment type="similarity">
    <text evidence="1">Belongs to the tryptophan dimethylallyltransferase family.</text>
</comment>
<keyword evidence="2 4" id="KW-0808">Transferase</keyword>
<evidence type="ECO:0000313" key="4">
    <source>
        <dbReference type="EMBL" id="KAF2713229.1"/>
    </source>
</evidence>
<dbReference type="EMBL" id="MU005765">
    <property type="protein sequence ID" value="KAF2713229.1"/>
    <property type="molecule type" value="Genomic_DNA"/>
</dbReference>